<sequence>MSLIELEEYEADPNSGLRGDNYPDDSIRARSRQPVGGVAKRSLDLAICLVLIPLFLPLFVGLCLLVKLTDPGPIFFGHKRVGFEGRTFKCWKFRTMVTNGDELLRKHFAAHPHDLAIWMAERKLPQDPRVTVIGVVLRKLSLDEIPQIINVINGEMSLVGPRPVVKDELDNYARSTGYYLKARPGVTGAWQVSGRSDTSYRDRVKLDRYYISNWTLVLDFWILVRTLPAVLKARGAR</sequence>
<dbReference type="EC" id="2.7.8.40" evidence="11"/>
<dbReference type="AlphaFoldDB" id="A0A2R8BZG6"/>
<keyword evidence="3" id="KW-1003">Cell membrane</keyword>
<feature type="domain" description="Bacterial sugar transferase" evidence="10">
    <location>
        <begin position="40"/>
        <end position="232"/>
    </location>
</feature>
<dbReference type="Proteomes" id="UP000244912">
    <property type="component" value="Unassembled WGS sequence"/>
</dbReference>
<evidence type="ECO:0000313" key="12">
    <source>
        <dbReference type="Proteomes" id="UP000244912"/>
    </source>
</evidence>
<reference evidence="11 12" key="1">
    <citation type="submission" date="2018-03" db="EMBL/GenBank/DDBJ databases">
        <authorList>
            <person name="Keele B.F."/>
        </authorList>
    </citation>
    <scope>NUCLEOTIDE SEQUENCE [LARGE SCALE GENOMIC DNA]</scope>
    <source>
        <strain evidence="11 12">CECT 8504</strain>
    </source>
</reference>
<dbReference type="GO" id="GO:0016780">
    <property type="term" value="F:phosphotransferase activity, for other substituted phosphate groups"/>
    <property type="evidence" value="ECO:0007669"/>
    <property type="project" value="TreeGrafter"/>
</dbReference>
<organism evidence="11 12">
    <name type="scientific">Palleronia abyssalis</name>
    <dbReference type="NCBI Taxonomy" id="1501240"/>
    <lineage>
        <taxon>Bacteria</taxon>
        <taxon>Pseudomonadati</taxon>
        <taxon>Pseudomonadota</taxon>
        <taxon>Alphaproteobacteria</taxon>
        <taxon>Rhodobacterales</taxon>
        <taxon>Roseobacteraceae</taxon>
        <taxon>Palleronia</taxon>
    </lineage>
</organism>
<dbReference type="PANTHER" id="PTHR30576">
    <property type="entry name" value="COLANIC BIOSYNTHESIS UDP-GLUCOSE LIPID CARRIER TRANSFERASE"/>
    <property type="match status" value="1"/>
</dbReference>
<evidence type="ECO:0000313" key="11">
    <source>
        <dbReference type="EMBL" id="SPJ25542.1"/>
    </source>
</evidence>
<evidence type="ECO:0000256" key="1">
    <source>
        <dbReference type="ARBA" id="ARBA00004236"/>
    </source>
</evidence>
<evidence type="ECO:0000256" key="7">
    <source>
        <dbReference type="ARBA" id="ARBA00023136"/>
    </source>
</evidence>
<dbReference type="OrthoDB" id="9808602at2"/>
<dbReference type="GO" id="GO:0000271">
    <property type="term" value="P:polysaccharide biosynthetic process"/>
    <property type="evidence" value="ECO:0007669"/>
    <property type="project" value="UniProtKB-KW"/>
</dbReference>
<comment type="subcellular location">
    <subcellularLocation>
        <location evidence="1">Cell membrane</location>
    </subcellularLocation>
</comment>
<comment type="similarity">
    <text evidence="2">Belongs to the bacterial sugar transferase family.</text>
</comment>
<keyword evidence="4 11" id="KW-0808">Transferase</keyword>
<dbReference type="GO" id="GO:0005886">
    <property type="term" value="C:plasma membrane"/>
    <property type="evidence" value="ECO:0007669"/>
    <property type="project" value="UniProtKB-SubCell"/>
</dbReference>
<gene>
    <name evidence="11" type="primary">wecA</name>
    <name evidence="11" type="ORF">PAA8504_03393</name>
</gene>
<keyword evidence="6 9" id="KW-1133">Transmembrane helix</keyword>
<protein>
    <submittedName>
        <fullName evidence="11">UDP-N-acetylgalactosamine-undecaprenyl-phosphate N-acetylgalactosaminephosphotransferase</fullName>
        <ecNumber evidence="11">2.7.8.40</ecNumber>
    </submittedName>
</protein>
<feature type="transmembrane region" description="Helical" evidence="9">
    <location>
        <begin position="43"/>
        <end position="66"/>
    </location>
</feature>
<name>A0A2R8BZG6_9RHOB</name>
<evidence type="ECO:0000256" key="3">
    <source>
        <dbReference type="ARBA" id="ARBA00022475"/>
    </source>
</evidence>
<proteinExistence type="inferred from homology"/>
<evidence type="ECO:0000256" key="4">
    <source>
        <dbReference type="ARBA" id="ARBA00022679"/>
    </source>
</evidence>
<dbReference type="EMBL" id="ONZF01000009">
    <property type="protein sequence ID" value="SPJ25542.1"/>
    <property type="molecule type" value="Genomic_DNA"/>
</dbReference>
<keyword evidence="7 9" id="KW-0472">Membrane</keyword>
<accession>A0A2R8BZG6</accession>
<evidence type="ECO:0000256" key="5">
    <source>
        <dbReference type="ARBA" id="ARBA00022692"/>
    </source>
</evidence>
<evidence type="ECO:0000256" key="6">
    <source>
        <dbReference type="ARBA" id="ARBA00022989"/>
    </source>
</evidence>
<dbReference type="PANTHER" id="PTHR30576:SF4">
    <property type="entry name" value="UNDECAPRENYL-PHOSPHATE GALACTOSE PHOSPHOTRANSFERASE"/>
    <property type="match status" value="1"/>
</dbReference>
<evidence type="ECO:0000256" key="9">
    <source>
        <dbReference type="SAM" id="Phobius"/>
    </source>
</evidence>
<dbReference type="Pfam" id="PF02397">
    <property type="entry name" value="Bac_transf"/>
    <property type="match status" value="1"/>
</dbReference>
<dbReference type="InterPro" id="IPR003362">
    <property type="entry name" value="Bact_transf"/>
</dbReference>
<keyword evidence="8" id="KW-0270">Exopolysaccharide synthesis</keyword>
<evidence type="ECO:0000259" key="10">
    <source>
        <dbReference type="Pfam" id="PF02397"/>
    </source>
</evidence>
<dbReference type="RefSeq" id="WP_108895336.1">
    <property type="nucleotide sequence ID" value="NZ_ONZF01000009.1"/>
</dbReference>
<keyword evidence="5 9" id="KW-0812">Transmembrane</keyword>
<evidence type="ECO:0000256" key="8">
    <source>
        <dbReference type="ARBA" id="ARBA00023169"/>
    </source>
</evidence>
<evidence type="ECO:0000256" key="2">
    <source>
        <dbReference type="ARBA" id="ARBA00006464"/>
    </source>
</evidence>
<keyword evidence="12" id="KW-1185">Reference proteome</keyword>